<comment type="caution">
    <text evidence="2">The sequence shown here is derived from an EMBL/GenBank/DDBJ whole genome shotgun (WGS) entry which is preliminary data.</text>
</comment>
<evidence type="ECO:0000313" key="3">
    <source>
        <dbReference type="Proteomes" id="UP000068164"/>
    </source>
</evidence>
<dbReference type="Proteomes" id="UP000068164">
    <property type="component" value="Unassembled WGS sequence"/>
</dbReference>
<proteinExistence type="predicted"/>
<dbReference type="AlphaFoldDB" id="A0A109JD13"/>
<protein>
    <submittedName>
        <fullName evidence="2">Uncharacterized protein</fullName>
    </submittedName>
</protein>
<feature type="region of interest" description="Disordered" evidence="1">
    <location>
        <begin position="155"/>
        <end position="176"/>
    </location>
</feature>
<keyword evidence="3" id="KW-1185">Reference proteome</keyword>
<name>A0A109JD13_9HYPH</name>
<gene>
    <name evidence="2" type="ORF">AS026_14760</name>
</gene>
<sequence>MSTILPVDGQLFPLEVLTFELPATVNSGGFFLPIAPSTCLGTFGCGSFPPEEELKESVMQVVGTQVIPEKGGKLGFTIEFVGDGGEIVSVQLRNDEKQTLNSRNAVERAQAVMAEMATADTEEASVGRLKARPSARAAGDQTAMEEQLDEGLECTFPASDPVSATGSSIPTGSAKH</sequence>
<feature type="compositionally biased region" description="Polar residues" evidence="1">
    <location>
        <begin position="162"/>
        <end position="176"/>
    </location>
</feature>
<accession>A0A109JD13</accession>
<evidence type="ECO:0000313" key="2">
    <source>
        <dbReference type="EMBL" id="KWV46661.1"/>
    </source>
</evidence>
<evidence type="ECO:0000256" key="1">
    <source>
        <dbReference type="SAM" id="MobiDB-lite"/>
    </source>
</evidence>
<dbReference type="OrthoDB" id="8101404at2"/>
<dbReference type="EMBL" id="LNCD01000106">
    <property type="protein sequence ID" value="KWV46661.1"/>
    <property type="molecule type" value="Genomic_DNA"/>
</dbReference>
<reference evidence="2 3" key="1">
    <citation type="submission" date="2015-11" db="EMBL/GenBank/DDBJ databases">
        <title>Draft Genome Sequence of the Strain BR 10423 (Rhizobium sp.) isolated from nodules of Mimosa pudica.</title>
        <authorList>
            <person name="Barauna A.C."/>
            <person name="Zilli J.E."/>
            <person name="Simoes-Araujo J.L."/>
            <person name="Reis V.M."/>
            <person name="James E.K."/>
            <person name="Reis F.B.Jr."/>
            <person name="Rouws L.F."/>
            <person name="Passos S.R."/>
            <person name="Gois S.R."/>
        </authorList>
    </citation>
    <scope>NUCLEOTIDE SEQUENCE [LARGE SCALE GENOMIC DNA]</scope>
    <source>
        <strain evidence="2 3">BR10423</strain>
    </source>
</reference>
<organism evidence="2 3">
    <name type="scientific">Rhizobium altiplani</name>
    <dbReference type="NCBI Taxonomy" id="1864509"/>
    <lineage>
        <taxon>Bacteria</taxon>
        <taxon>Pseudomonadati</taxon>
        <taxon>Pseudomonadota</taxon>
        <taxon>Alphaproteobacteria</taxon>
        <taxon>Hyphomicrobiales</taxon>
        <taxon>Rhizobiaceae</taxon>
        <taxon>Rhizobium/Agrobacterium group</taxon>
        <taxon>Rhizobium</taxon>
    </lineage>
</organism>